<dbReference type="GO" id="GO:0016747">
    <property type="term" value="F:acyltransferase activity, transferring groups other than amino-acyl groups"/>
    <property type="evidence" value="ECO:0007669"/>
    <property type="project" value="InterPro"/>
</dbReference>
<dbReference type="EMBL" id="BMOE01000020">
    <property type="protein sequence ID" value="GGJ88314.1"/>
    <property type="molecule type" value="Genomic_DNA"/>
</dbReference>
<dbReference type="Gene3D" id="3.40.630.30">
    <property type="match status" value="1"/>
</dbReference>
<keyword evidence="2" id="KW-0012">Acyltransferase</keyword>
<reference evidence="4" key="1">
    <citation type="journal article" date="2014" name="Int. J. Syst. Evol. Microbiol.">
        <title>Complete genome sequence of Corynebacterium casei LMG S-19264T (=DSM 44701T), isolated from a smear-ripened cheese.</title>
        <authorList>
            <consortium name="US DOE Joint Genome Institute (JGI-PGF)"/>
            <person name="Walter F."/>
            <person name="Albersmeier A."/>
            <person name="Kalinowski J."/>
            <person name="Ruckert C."/>
        </authorList>
    </citation>
    <scope>NUCLEOTIDE SEQUENCE</scope>
    <source>
        <strain evidence="4">JCM 14371</strain>
    </source>
</reference>
<dbReference type="RefSeq" id="WP_188964639.1">
    <property type="nucleotide sequence ID" value="NZ_BMOE01000020.1"/>
</dbReference>
<accession>A0A917PQH1</accession>
<name>A0A917PQH1_9DEIO</name>
<dbReference type="SUPFAM" id="SSF55729">
    <property type="entry name" value="Acyl-CoA N-acyltransferases (Nat)"/>
    <property type="match status" value="1"/>
</dbReference>
<evidence type="ECO:0000256" key="2">
    <source>
        <dbReference type="ARBA" id="ARBA00023315"/>
    </source>
</evidence>
<feature type="domain" description="N-acetyltransferase" evidence="3">
    <location>
        <begin position="2"/>
        <end position="157"/>
    </location>
</feature>
<dbReference type="Proteomes" id="UP000635726">
    <property type="component" value="Unassembled WGS sequence"/>
</dbReference>
<reference evidence="4" key="2">
    <citation type="submission" date="2020-09" db="EMBL/GenBank/DDBJ databases">
        <authorList>
            <person name="Sun Q."/>
            <person name="Ohkuma M."/>
        </authorList>
    </citation>
    <scope>NUCLEOTIDE SEQUENCE</scope>
    <source>
        <strain evidence="4">JCM 14371</strain>
    </source>
</reference>
<evidence type="ECO:0000259" key="3">
    <source>
        <dbReference type="PROSITE" id="PS51186"/>
    </source>
</evidence>
<keyword evidence="5" id="KW-1185">Reference proteome</keyword>
<dbReference type="InterPro" id="IPR016181">
    <property type="entry name" value="Acyl_CoA_acyltransferase"/>
</dbReference>
<proteinExistence type="predicted"/>
<dbReference type="InterPro" id="IPR051556">
    <property type="entry name" value="N-term/lysine_N-AcTrnsfr"/>
</dbReference>
<sequence>MTELRPMTDATFRRFLNHATTGYAEEKTRSGQWDAASAQARAEGEFLMLCPDGLHTPDHHHFDLHDPTTGQDVGVLWYALRHEGHRTSAFVYEIEIHAPYRRRGYATQAFTLLEQDAAARGATNIQLHVFGHNTGARALYTGLGFHETSIIMRKDLS</sequence>
<evidence type="ECO:0000256" key="1">
    <source>
        <dbReference type="ARBA" id="ARBA00022679"/>
    </source>
</evidence>
<dbReference type="Pfam" id="PF00583">
    <property type="entry name" value="Acetyltransf_1"/>
    <property type="match status" value="1"/>
</dbReference>
<gene>
    <name evidence="4" type="ORF">GCM10008939_35440</name>
</gene>
<dbReference type="InterPro" id="IPR000182">
    <property type="entry name" value="GNAT_dom"/>
</dbReference>
<evidence type="ECO:0000313" key="4">
    <source>
        <dbReference type="EMBL" id="GGJ88314.1"/>
    </source>
</evidence>
<protein>
    <recommendedName>
        <fullName evidence="3">N-acetyltransferase domain-containing protein</fullName>
    </recommendedName>
</protein>
<dbReference type="PROSITE" id="PS51186">
    <property type="entry name" value="GNAT"/>
    <property type="match status" value="1"/>
</dbReference>
<dbReference type="CDD" id="cd04301">
    <property type="entry name" value="NAT_SF"/>
    <property type="match status" value="1"/>
</dbReference>
<organism evidence="4 5">
    <name type="scientific">Deinococcus aquiradiocola</name>
    <dbReference type="NCBI Taxonomy" id="393059"/>
    <lineage>
        <taxon>Bacteria</taxon>
        <taxon>Thermotogati</taxon>
        <taxon>Deinococcota</taxon>
        <taxon>Deinococci</taxon>
        <taxon>Deinococcales</taxon>
        <taxon>Deinococcaceae</taxon>
        <taxon>Deinococcus</taxon>
    </lineage>
</organism>
<comment type="caution">
    <text evidence="4">The sequence shown here is derived from an EMBL/GenBank/DDBJ whole genome shotgun (WGS) entry which is preliminary data.</text>
</comment>
<dbReference type="AlphaFoldDB" id="A0A917PQH1"/>
<evidence type="ECO:0000313" key="5">
    <source>
        <dbReference type="Proteomes" id="UP000635726"/>
    </source>
</evidence>
<keyword evidence="1" id="KW-0808">Transferase</keyword>
<dbReference type="PANTHER" id="PTHR42919:SF8">
    <property type="entry name" value="N-ALPHA-ACETYLTRANSFERASE 50"/>
    <property type="match status" value="1"/>
</dbReference>
<dbReference type="PANTHER" id="PTHR42919">
    <property type="entry name" value="N-ALPHA-ACETYLTRANSFERASE"/>
    <property type="match status" value="1"/>
</dbReference>